<accession>Q6Z6U4</accession>
<reference evidence="2" key="2">
    <citation type="journal article" date="2008" name="Nucleic Acids Res.">
        <title>The rice annotation project database (RAP-DB): 2008 update.</title>
        <authorList>
            <consortium name="The rice annotation project (RAP)"/>
        </authorList>
    </citation>
    <scope>GENOME REANNOTATION</scope>
    <source>
        <strain evidence="2">cv. Nipponbare</strain>
    </source>
</reference>
<evidence type="ECO:0000313" key="2">
    <source>
        <dbReference type="Proteomes" id="UP000000763"/>
    </source>
</evidence>
<dbReference type="AlphaFoldDB" id="Q6Z6U4"/>
<dbReference type="EMBL" id="AP004890">
    <property type="protein sequence ID" value="BAD15951.1"/>
    <property type="molecule type" value="Genomic_DNA"/>
</dbReference>
<name>Q6Z6U4_ORYSJ</name>
<protein>
    <submittedName>
        <fullName evidence="1">Uncharacterized protein</fullName>
    </submittedName>
</protein>
<dbReference type="Proteomes" id="UP000000763">
    <property type="component" value="Chromosome 2"/>
</dbReference>
<organism evidence="1 2">
    <name type="scientific">Oryza sativa subsp. japonica</name>
    <name type="common">Rice</name>
    <dbReference type="NCBI Taxonomy" id="39947"/>
    <lineage>
        <taxon>Eukaryota</taxon>
        <taxon>Viridiplantae</taxon>
        <taxon>Streptophyta</taxon>
        <taxon>Embryophyta</taxon>
        <taxon>Tracheophyta</taxon>
        <taxon>Spermatophyta</taxon>
        <taxon>Magnoliopsida</taxon>
        <taxon>Liliopsida</taxon>
        <taxon>Poales</taxon>
        <taxon>Poaceae</taxon>
        <taxon>BOP clade</taxon>
        <taxon>Oryzoideae</taxon>
        <taxon>Oryzeae</taxon>
        <taxon>Oryzinae</taxon>
        <taxon>Oryza</taxon>
        <taxon>Oryza sativa</taxon>
    </lineage>
</organism>
<sequence>MGREKEELEGIEDDMWGRCMKLVIPDRGFVIARCDGSESRRLRIVAVNFVL</sequence>
<gene>
    <name evidence="1" type="primary">P0688H12.22</name>
</gene>
<reference evidence="2" key="1">
    <citation type="journal article" date="2005" name="Nature">
        <title>The map-based sequence of the rice genome.</title>
        <authorList>
            <consortium name="International rice genome sequencing project (IRGSP)"/>
            <person name="Matsumoto T."/>
            <person name="Wu J."/>
            <person name="Kanamori H."/>
            <person name="Katayose Y."/>
            <person name="Fujisawa M."/>
            <person name="Namiki N."/>
            <person name="Mizuno H."/>
            <person name="Yamamoto K."/>
            <person name="Antonio B.A."/>
            <person name="Baba T."/>
            <person name="Sakata K."/>
            <person name="Nagamura Y."/>
            <person name="Aoki H."/>
            <person name="Arikawa K."/>
            <person name="Arita K."/>
            <person name="Bito T."/>
            <person name="Chiden Y."/>
            <person name="Fujitsuka N."/>
            <person name="Fukunaka R."/>
            <person name="Hamada M."/>
            <person name="Harada C."/>
            <person name="Hayashi A."/>
            <person name="Hijishita S."/>
            <person name="Honda M."/>
            <person name="Hosokawa S."/>
            <person name="Ichikawa Y."/>
            <person name="Idonuma A."/>
            <person name="Iijima M."/>
            <person name="Ikeda M."/>
            <person name="Ikeno M."/>
            <person name="Ito K."/>
            <person name="Ito S."/>
            <person name="Ito T."/>
            <person name="Ito Y."/>
            <person name="Ito Y."/>
            <person name="Iwabuchi A."/>
            <person name="Kamiya K."/>
            <person name="Karasawa W."/>
            <person name="Kurita K."/>
            <person name="Katagiri S."/>
            <person name="Kikuta A."/>
            <person name="Kobayashi H."/>
            <person name="Kobayashi N."/>
            <person name="Machita K."/>
            <person name="Maehara T."/>
            <person name="Masukawa M."/>
            <person name="Mizubayashi T."/>
            <person name="Mukai Y."/>
            <person name="Nagasaki H."/>
            <person name="Nagata Y."/>
            <person name="Naito S."/>
            <person name="Nakashima M."/>
            <person name="Nakama Y."/>
            <person name="Nakamichi Y."/>
            <person name="Nakamura M."/>
            <person name="Meguro A."/>
            <person name="Negishi M."/>
            <person name="Ohta I."/>
            <person name="Ohta T."/>
            <person name="Okamoto M."/>
            <person name="Ono N."/>
            <person name="Saji S."/>
            <person name="Sakaguchi M."/>
            <person name="Sakai K."/>
            <person name="Shibata M."/>
            <person name="Shimokawa T."/>
            <person name="Song J."/>
            <person name="Takazaki Y."/>
            <person name="Terasawa K."/>
            <person name="Tsugane M."/>
            <person name="Tsuji K."/>
            <person name="Ueda S."/>
            <person name="Waki K."/>
            <person name="Yamagata H."/>
            <person name="Yamamoto M."/>
            <person name="Yamamoto S."/>
            <person name="Yamane H."/>
            <person name="Yoshiki S."/>
            <person name="Yoshihara R."/>
            <person name="Yukawa K."/>
            <person name="Zhong H."/>
            <person name="Yano M."/>
            <person name="Yuan Q."/>
            <person name="Ouyang S."/>
            <person name="Liu J."/>
            <person name="Jones K.M."/>
            <person name="Gansberger K."/>
            <person name="Moffat K."/>
            <person name="Hill J."/>
            <person name="Bera J."/>
            <person name="Fadrosh D."/>
            <person name="Jin S."/>
            <person name="Johri S."/>
            <person name="Kim M."/>
            <person name="Overton L."/>
            <person name="Reardon M."/>
            <person name="Tsitrin T."/>
            <person name="Vuong H."/>
            <person name="Weaver B."/>
            <person name="Ciecko A."/>
            <person name="Tallon L."/>
            <person name="Jackson J."/>
            <person name="Pai G."/>
            <person name="Aken S.V."/>
            <person name="Utterback T."/>
            <person name="Reidmuller S."/>
            <person name="Feldblyum T."/>
            <person name="Hsiao J."/>
            <person name="Zismann V."/>
            <person name="Iobst S."/>
            <person name="de Vazeille A.R."/>
            <person name="Buell C.R."/>
            <person name="Ying K."/>
            <person name="Li Y."/>
            <person name="Lu T."/>
            <person name="Huang Y."/>
            <person name="Zhao Q."/>
            <person name="Feng Q."/>
            <person name="Zhang L."/>
            <person name="Zhu J."/>
            <person name="Weng Q."/>
            <person name="Mu J."/>
            <person name="Lu Y."/>
            <person name="Fan D."/>
            <person name="Liu Y."/>
            <person name="Guan J."/>
            <person name="Zhang Y."/>
            <person name="Yu S."/>
            <person name="Liu X."/>
            <person name="Zhang Y."/>
            <person name="Hong G."/>
            <person name="Han B."/>
            <person name="Choisne N."/>
            <person name="Demange N."/>
            <person name="Orjeda G."/>
            <person name="Samain S."/>
            <person name="Cattolico L."/>
            <person name="Pelletier E."/>
            <person name="Couloux A."/>
            <person name="Segurens B."/>
            <person name="Wincker P."/>
            <person name="D'Hont A."/>
            <person name="Scarpelli C."/>
            <person name="Weissenbach J."/>
            <person name="Salanoubat M."/>
            <person name="Quetier F."/>
            <person name="Yu Y."/>
            <person name="Kim H.R."/>
            <person name="Rambo T."/>
            <person name="Currie J."/>
            <person name="Collura K."/>
            <person name="Luo M."/>
            <person name="Yang T."/>
            <person name="Ammiraju J.S.S."/>
            <person name="Engler F."/>
            <person name="Soderlund C."/>
            <person name="Wing R.A."/>
            <person name="Palmer L.E."/>
            <person name="de la Bastide M."/>
            <person name="Spiegel L."/>
            <person name="Nascimento L."/>
            <person name="Zutavern T."/>
            <person name="O'Shaughnessy A."/>
            <person name="Dike S."/>
            <person name="Dedhia N."/>
            <person name="Preston R."/>
            <person name="Balija V."/>
            <person name="McCombie W.R."/>
            <person name="Chow T."/>
            <person name="Chen H."/>
            <person name="Chung M."/>
            <person name="Chen C."/>
            <person name="Shaw J."/>
            <person name="Wu H."/>
            <person name="Hsiao K."/>
            <person name="Chao Y."/>
            <person name="Chu M."/>
            <person name="Cheng C."/>
            <person name="Hour A."/>
            <person name="Lee P."/>
            <person name="Lin S."/>
            <person name="Lin Y."/>
            <person name="Liou J."/>
            <person name="Liu S."/>
            <person name="Hsing Y."/>
            <person name="Raghuvanshi S."/>
            <person name="Mohanty A."/>
            <person name="Bharti A.K."/>
            <person name="Gaur A."/>
            <person name="Gupta V."/>
            <person name="Kumar D."/>
            <person name="Ravi V."/>
            <person name="Vij S."/>
            <person name="Kapur A."/>
            <person name="Khurana P."/>
            <person name="Khurana P."/>
            <person name="Khurana J.P."/>
            <person name="Tyagi A.K."/>
            <person name="Gaikwad K."/>
            <person name="Singh A."/>
            <person name="Dalal V."/>
            <person name="Srivastava S."/>
            <person name="Dixit A."/>
            <person name="Pal A.K."/>
            <person name="Ghazi I.A."/>
            <person name="Yadav M."/>
            <person name="Pandit A."/>
            <person name="Bhargava A."/>
            <person name="Sureshbabu K."/>
            <person name="Batra K."/>
            <person name="Sharma T.R."/>
            <person name="Mohapatra T."/>
            <person name="Singh N.K."/>
            <person name="Messing J."/>
            <person name="Nelson A.B."/>
            <person name="Fuks G."/>
            <person name="Kavchok S."/>
            <person name="Keizer G."/>
            <person name="Linton E."/>
            <person name="Llaca V."/>
            <person name="Song R."/>
            <person name="Tanyolac B."/>
            <person name="Young S."/>
            <person name="Ho-Il K."/>
            <person name="Hahn J.H."/>
            <person name="Sangsakoo G."/>
            <person name="Vanavichit A."/>
            <person name="de Mattos Luiz.A.T."/>
            <person name="Zimmer P.D."/>
            <person name="Malone G."/>
            <person name="Dellagostin O."/>
            <person name="de Oliveira A.C."/>
            <person name="Bevan M."/>
            <person name="Bancroft I."/>
            <person name="Minx P."/>
            <person name="Cordum H."/>
            <person name="Wilson R."/>
            <person name="Cheng Z."/>
            <person name="Jin W."/>
            <person name="Jiang J."/>
            <person name="Leong S.A."/>
            <person name="Iwama H."/>
            <person name="Gojobori T."/>
            <person name="Itoh T."/>
            <person name="Niimura Y."/>
            <person name="Fujii Y."/>
            <person name="Habara T."/>
            <person name="Sakai H."/>
            <person name="Sato Y."/>
            <person name="Wilson G."/>
            <person name="Kumar K."/>
            <person name="McCouch S."/>
            <person name="Juretic N."/>
            <person name="Hoen D."/>
            <person name="Wright S."/>
            <person name="Bruskiewich R."/>
            <person name="Bureau T."/>
            <person name="Miyao A."/>
            <person name="Hirochika H."/>
            <person name="Nishikawa T."/>
            <person name="Kadowaki K."/>
            <person name="Sugiura M."/>
            <person name="Burr B."/>
            <person name="Sasaki T."/>
        </authorList>
    </citation>
    <scope>NUCLEOTIDE SEQUENCE [LARGE SCALE GENOMIC DNA]</scope>
    <source>
        <strain evidence="2">cv. Nipponbare</strain>
    </source>
</reference>
<proteinExistence type="predicted"/>
<evidence type="ECO:0000313" key="1">
    <source>
        <dbReference type="EMBL" id="BAD15951.1"/>
    </source>
</evidence>